<evidence type="ECO:0008006" key="4">
    <source>
        <dbReference type="Google" id="ProtNLM"/>
    </source>
</evidence>
<protein>
    <recommendedName>
        <fullName evidence="4">EamA domain-containing protein</fullName>
    </recommendedName>
</protein>
<keyword evidence="3" id="KW-1185">Reference proteome</keyword>
<dbReference type="Gene3D" id="1.10.3730.20">
    <property type="match status" value="1"/>
</dbReference>
<gene>
    <name evidence="2" type="ORF">ACFOSH_29285</name>
</gene>
<dbReference type="RefSeq" id="WP_378242308.1">
    <property type="nucleotide sequence ID" value="NZ_JBHRWK010000051.1"/>
</dbReference>
<organism evidence="2 3">
    <name type="scientific">Amycolatopsis speibonae</name>
    <dbReference type="NCBI Taxonomy" id="1450224"/>
    <lineage>
        <taxon>Bacteria</taxon>
        <taxon>Bacillati</taxon>
        <taxon>Actinomycetota</taxon>
        <taxon>Actinomycetes</taxon>
        <taxon>Pseudonocardiales</taxon>
        <taxon>Pseudonocardiaceae</taxon>
        <taxon>Amycolatopsis</taxon>
    </lineage>
</organism>
<accession>A0ABV7P550</accession>
<keyword evidence="1" id="KW-0472">Membrane</keyword>
<name>A0ABV7P550_9PSEU</name>
<dbReference type="EMBL" id="JBHRWK010000051">
    <property type="protein sequence ID" value="MFC3453552.1"/>
    <property type="molecule type" value="Genomic_DNA"/>
</dbReference>
<dbReference type="InterPro" id="IPR037185">
    <property type="entry name" value="EmrE-like"/>
</dbReference>
<sequence length="78" mass="8364">MLAGVLLGIDMVLWSEAIFSVGAGVATALVNVQVVLVPLAGLLWFGERPSRLFWLSIPVMPAGDGTRRRTGGRRCRGQ</sequence>
<keyword evidence="1" id="KW-0812">Transmembrane</keyword>
<evidence type="ECO:0000256" key="1">
    <source>
        <dbReference type="SAM" id="Phobius"/>
    </source>
</evidence>
<evidence type="ECO:0000313" key="3">
    <source>
        <dbReference type="Proteomes" id="UP001595645"/>
    </source>
</evidence>
<proteinExistence type="predicted"/>
<keyword evidence="1" id="KW-1133">Transmembrane helix</keyword>
<feature type="transmembrane region" description="Helical" evidence="1">
    <location>
        <begin position="17"/>
        <end position="45"/>
    </location>
</feature>
<dbReference type="Proteomes" id="UP001595645">
    <property type="component" value="Unassembled WGS sequence"/>
</dbReference>
<evidence type="ECO:0000313" key="2">
    <source>
        <dbReference type="EMBL" id="MFC3453552.1"/>
    </source>
</evidence>
<reference evidence="3" key="1">
    <citation type="journal article" date="2019" name="Int. J. Syst. Evol. Microbiol.">
        <title>The Global Catalogue of Microorganisms (GCM) 10K type strain sequencing project: providing services to taxonomists for standard genome sequencing and annotation.</title>
        <authorList>
            <consortium name="The Broad Institute Genomics Platform"/>
            <consortium name="The Broad Institute Genome Sequencing Center for Infectious Disease"/>
            <person name="Wu L."/>
            <person name="Ma J."/>
        </authorList>
    </citation>
    <scope>NUCLEOTIDE SEQUENCE [LARGE SCALE GENOMIC DNA]</scope>
    <source>
        <strain evidence="3">CGMCC 4.7676</strain>
    </source>
</reference>
<dbReference type="SUPFAM" id="SSF103481">
    <property type="entry name" value="Multidrug resistance efflux transporter EmrE"/>
    <property type="match status" value="1"/>
</dbReference>
<comment type="caution">
    <text evidence="2">The sequence shown here is derived from an EMBL/GenBank/DDBJ whole genome shotgun (WGS) entry which is preliminary data.</text>
</comment>